<name>A0A423W5T4_9PEZI</name>
<protein>
    <recommendedName>
        <fullName evidence="3">F-box domain-containing protein</fullName>
    </recommendedName>
</protein>
<evidence type="ECO:0000313" key="2">
    <source>
        <dbReference type="Proteomes" id="UP000283895"/>
    </source>
</evidence>
<gene>
    <name evidence="1" type="ORF">VMCG_06820</name>
</gene>
<organism evidence="1 2">
    <name type="scientific">Cytospora schulzeri</name>
    <dbReference type="NCBI Taxonomy" id="448051"/>
    <lineage>
        <taxon>Eukaryota</taxon>
        <taxon>Fungi</taxon>
        <taxon>Dikarya</taxon>
        <taxon>Ascomycota</taxon>
        <taxon>Pezizomycotina</taxon>
        <taxon>Sordariomycetes</taxon>
        <taxon>Sordariomycetidae</taxon>
        <taxon>Diaporthales</taxon>
        <taxon>Cytosporaceae</taxon>
        <taxon>Cytospora</taxon>
    </lineage>
</organism>
<dbReference type="AlphaFoldDB" id="A0A423W5T4"/>
<evidence type="ECO:0000313" key="1">
    <source>
        <dbReference type="EMBL" id="ROV98706.1"/>
    </source>
</evidence>
<evidence type="ECO:0008006" key="3">
    <source>
        <dbReference type="Google" id="ProtNLM"/>
    </source>
</evidence>
<reference evidence="1 2" key="1">
    <citation type="submission" date="2015-09" db="EMBL/GenBank/DDBJ databases">
        <title>Host preference determinants of Valsa canker pathogens revealed by comparative genomics.</title>
        <authorList>
            <person name="Yin Z."/>
            <person name="Huang L."/>
        </authorList>
    </citation>
    <scope>NUCLEOTIDE SEQUENCE [LARGE SCALE GENOMIC DNA]</scope>
    <source>
        <strain evidence="1 2">03-1</strain>
    </source>
</reference>
<dbReference type="Proteomes" id="UP000283895">
    <property type="component" value="Unassembled WGS sequence"/>
</dbReference>
<dbReference type="EMBL" id="LKEA01000025">
    <property type="protein sequence ID" value="ROV98706.1"/>
    <property type="molecule type" value="Genomic_DNA"/>
</dbReference>
<accession>A0A423W5T4</accession>
<keyword evidence="2" id="KW-1185">Reference proteome</keyword>
<proteinExistence type="predicted"/>
<dbReference type="OrthoDB" id="5242842at2759"/>
<comment type="caution">
    <text evidence="1">The sequence shown here is derived from an EMBL/GenBank/DDBJ whole genome shotgun (WGS) entry which is preliminary data.</text>
</comment>
<sequence length="387" mass="42982">MAHITEGSHTEDTATPVSKSYMQHQLSTEILSTIFDEIQDPDSVRSLILTCKRMCMVYHARQETVQKLLLAYHGQGLIGCPEATVTVKMPAMGSMAVRNINDVVKLMRVVWGRGPGMSDISSPQMDIVRDFRASQGRGPAPIVELFRDLQRLRREARSLFPSGSLIPQTATASAAPFSAQVGNNNNNTPALHTEGSWRINLAAASLTLAQARELAELGLCVQKLTTAYVDSRGFTVFASDPFAGRDAGSRIKNAMWMTETFCRLFGSHFWWKRWQGSKNFKAIVEASGDLGTEECVLKYVHVFLRSLVDEKWLAVTADVRRVCRCPGSVWHPHYCGRCRNRGVDGALAMGLAAVCRIMETSAADLQELRDCFVWEDGLPRDHPVFLC</sequence>